<feature type="signal peptide" evidence="8">
    <location>
        <begin position="1"/>
        <end position="18"/>
    </location>
</feature>
<reference evidence="10" key="1">
    <citation type="journal article" date="2024" name="Gigascience">
        <title>Chromosome-level genome of the poultry shaft louse Menopon gallinae provides insight into the host-switching and adaptive evolution of parasitic lice.</title>
        <authorList>
            <person name="Xu Y."/>
            <person name="Ma L."/>
            <person name="Liu S."/>
            <person name="Liang Y."/>
            <person name="Liu Q."/>
            <person name="He Z."/>
            <person name="Tian L."/>
            <person name="Duan Y."/>
            <person name="Cai W."/>
            <person name="Li H."/>
            <person name="Song F."/>
        </authorList>
    </citation>
    <scope>NUCLEOTIDE SEQUENCE</scope>
    <source>
        <strain evidence="10">Cailab_2023a</strain>
    </source>
</reference>
<feature type="transmembrane region" description="Helical" evidence="7">
    <location>
        <begin position="563"/>
        <end position="583"/>
    </location>
</feature>
<feature type="chain" id="PRO_5043654683" description="G-protein coupled receptors family 3 profile domain-containing protein" evidence="8">
    <location>
        <begin position="19"/>
        <end position="877"/>
    </location>
</feature>
<dbReference type="PROSITE" id="PS50259">
    <property type="entry name" value="G_PROTEIN_RECEP_F3_4"/>
    <property type="match status" value="1"/>
</dbReference>
<dbReference type="PRINTS" id="PR01223">
    <property type="entry name" value="BRIDEOF7LESS"/>
</dbReference>
<protein>
    <recommendedName>
        <fullName evidence="9">G-protein coupled receptors family 3 profile domain-containing protein</fullName>
    </recommendedName>
</protein>
<keyword evidence="8" id="KW-0732">Signal</keyword>
<gene>
    <name evidence="10" type="ORF">PYX00_004684</name>
</gene>
<dbReference type="InterPro" id="IPR002956">
    <property type="entry name" value="Bride_of_7less"/>
</dbReference>
<feature type="transmembrane region" description="Helical" evidence="7">
    <location>
        <begin position="739"/>
        <end position="762"/>
    </location>
</feature>
<feature type="transmembrane region" description="Helical" evidence="7">
    <location>
        <begin position="635"/>
        <end position="656"/>
    </location>
</feature>
<evidence type="ECO:0000256" key="8">
    <source>
        <dbReference type="SAM" id="SignalP"/>
    </source>
</evidence>
<organism evidence="10">
    <name type="scientific">Menopon gallinae</name>
    <name type="common">poultry shaft louse</name>
    <dbReference type="NCBI Taxonomy" id="328185"/>
    <lineage>
        <taxon>Eukaryota</taxon>
        <taxon>Metazoa</taxon>
        <taxon>Ecdysozoa</taxon>
        <taxon>Arthropoda</taxon>
        <taxon>Hexapoda</taxon>
        <taxon>Insecta</taxon>
        <taxon>Pterygota</taxon>
        <taxon>Neoptera</taxon>
        <taxon>Paraneoptera</taxon>
        <taxon>Psocodea</taxon>
        <taxon>Troctomorpha</taxon>
        <taxon>Phthiraptera</taxon>
        <taxon>Amblycera</taxon>
        <taxon>Menoponidae</taxon>
        <taxon>Menopon</taxon>
    </lineage>
</organism>
<dbReference type="SUPFAM" id="SSF53822">
    <property type="entry name" value="Periplasmic binding protein-like I"/>
    <property type="match status" value="1"/>
</dbReference>
<keyword evidence="3 7" id="KW-1133">Transmembrane helix</keyword>
<dbReference type="Pfam" id="PF00003">
    <property type="entry name" value="7tm_3"/>
    <property type="match status" value="1"/>
</dbReference>
<evidence type="ECO:0000259" key="9">
    <source>
        <dbReference type="PROSITE" id="PS50259"/>
    </source>
</evidence>
<dbReference type="InterPro" id="IPR028082">
    <property type="entry name" value="Peripla_BP_I"/>
</dbReference>
<keyword evidence="2 7" id="KW-0812">Transmembrane</keyword>
<keyword evidence="4 7" id="KW-0472">Membrane</keyword>
<name>A0AAW2I5I4_9NEOP</name>
<dbReference type="AlphaFoldDB" id="A0AAW2I5I4"/>
<evidence type="ECO:0000256" key="2">
    <source>
        <dbReference type="ARBA" id="ARBA00022692"/>
    </source>
</evidence>
<sequence>MWLFGWVFLCLTIQGSVQEEEDCLNLTRLVYEKPGNITITGIFDGNFGENCSSSVDFGVEEMAAAVWTVTALERYNYLPGIKIGLSLFDACSSTQMAHEAFAEAVVYESCQNTSNIGMLTTPEIESKLSVFTQKLNKTLTRLDHILDLEGLLTIVSELLTNIHWTTINRVIADSHEILNKFSSKMSEEGICVYDEVLSTDRYGVNNNILKPINVPFEDIVSKDSPVIVVFCKSQQISRIFEDITKEMRQLPVKWLLVPTDYVLNVPAENLPQKAFSILPLVYKKDRLLKFMTDEELQKDHMNHREATRSPLFIKTAVGILELLKPFRIMYDTHCSDSPSCPELGKLVTDLQSGTISLNPLKSLKMTPDLIVNALSVLKIDANDNEPFLYITSLIKDDKTEDAAMFQLFDVRAAKIKPIPLIVNERLFNERRVKRGRIFRLSVDDLQRIRQKEEAKYEMTEAVDNEFPPYDKHPCVDILMQEDSNQTKYCGICQNFIRFFVRGTRSTTAGEVLVEEVGMVWSWRFRTWVAINASVASIGTICTMAVFVFIVLRICKGDILEGSPYFSFLILLSILLMYASTLAYSVEESKDSSIICHLRVISPAVSYALLFSIILSRSVLVVFSERDGGIMNHVNGCLQSVLCFFMSIVQIALTVQFWVYNAFGGVDCAVIHSDRKFILLLSYSFFLLLLLAVVAPFTMRSKRNYREGTFFSIATVLVIMVWSTWITFYHLLPVDERDAAVALGLTATATAVLLSVFIPRTYLMATATVRDKITNTLPSLAYINASNISEINYRSNQALYDSVTVKYNSPKLSFSNPRIYSVHMSNSAPASPNNIPMDGADYVLNRRKTFIEVSRGESPENSYDSRETPDMTGKITRF</sequence>
<evidence type="ECO:0000256" key="5">
    <source>
        <dbReference type="ARBA" id="ARBA00023180"/>
    </source>
</evidence>
<evidence type="ECO:0000256" key="4">
    <source>
        <dbReference type="ARBA" id="ARBA00023136"/>
    </source>
</evidence>
<feature type="region of interest" description="Disordered" evidence="6">
    <location>
        <begin position="853"/>
        <end position="877"/>
    </location>
</feature>
<feature type="domain" description="G-protein coupled receptors family 3 profile" evidence="9">
    <location>
        <begin position="676"/>
        <end position="763"/>
    </location>
</feature>
<evidence type="ECO:0000256" key="6">
    <source>
        <dbReference type="SAM" id="MobiDB-lite"/>
    </source>
</evidence>
<dbReference type="GO" id="GO:0007601">
    <property type="term" value="P:visual perception"/>
    <property type="evidence" value="ECO:0007669"/>
    <property type="project" value="InterPro"/>
</dbReference>
<feature type="compositionally biased region" description="Basic and acidic residues" evidence="6">
    <location>
        <begin position="853"/>
        <end position="868"/>
    </location>
</feature>
<keyword evidence="5" id="KW-0325">Glycoprotein</keyword>
<accession>A0AAW2I5I4</accession>
<dbReference type="GO" id="GO:0004930">
    <property type="term" value="F:G protein-coupled receptor activity"/>
    <property type="evidence" value="ECO:0007669"/>
    <property type="project" value="InterPro"/>
</dbReference>
<feature type="transmembrane region" description="Helical" evidence="7">
    <location>
        <begin position="676"/>
        <end position="696"/>
    </location>
</feature>
<evidence type="ECO:0000256" key="3">
    <source>
        <dbReference type="ARBA" id="ARBA00022989"/>
    </source>
</evidence>
<dbReference type="Gene3D" id="3.40.50.2300">
    <property type="match status" value="2"/>
</dbReference>
<dbReference type="InterPro" id="IPR017978">
    <property type="entry name" value="GPCR_3_C"/>
</dbReference>
<evidence type="ECO:0000313" key="10">
    <source>
        <dbReference type="EMBL" id="KAL0277367.1"/>
    </source>
</evidence>
<feature type="transmembrane region" description="Helical" evidence="7">
    <location>
        <begin position="603"/>
        <end position="623"/>
    </location>
</feature>
<evidence type="ECO:0000256" key="1">
    <source>
        <dbReference type="ARBA" id="ARBA00004141"/>
    </source>
</evidence>
<comment type="subcellular location">
    <subcellularLocation>
        <location evidence="1">Membrane</location>
        <topology evidence="1">Multi-pass membrane protein</topology>
    </subcellularLocation>
</comment>
<feature type="transmembrane region" description="Helical" evidence="7">
    <location>
        <begin position="708"/>
        <end position="727"/>
    </location>
</feature>
<dbReference type="GO" id="GO:0016020">
    <property type="term" value="C:membrane"/>
    <property type="evidence" value="ECO:0007669"/>
    <property type="project" value="UniProtKB-SubCell"/>
</dbReference>
<dbReference type="InterPro" id="IPR050726">
    <property type="entry name" value="mGluR"/>
</dbReference>
<dbReference type="PANTHER" id="PTHR24060">
    <property type="entry name" value="METABOTROPIC GLUTAMATE RECEPTOR"/>
    <property type="match status" value="1"/>
</dbReference>
<dbReference type="EMBL" id="JARGDH010000002">
    <property type="protein sequence ID" value="KAL0277367.1"/>
    <property type="molecule type" value="Genomic_DNA"/>
</dbReference>
<dbReference type="GO" id="GO:0005118">
    <property type="term" value="F:sevenless binding"/>
    <property type="evidence" value="ECO:0007669"/>
    <property type="project" value="InterPro"/>
</dbReference>
<evidence type="ECO:0000256" key="7">
    <source>
        <dbReference type="SAM" id="Phobius"/>
    </source>
</evidence>
<comment type="caution">
    <text evidence="10">The sequence shown here is derived from an EMBL/GenBank/DDBJ whole genome shotgun (WGS) entry which is preliminary data.</text>
</comment>
<proteinExistence type="predicted"/>
<feature type="transmembrane region" description="Helical" evidence="7">
    <location>
        <begin position="527"/>
        <end position="551"/>
    </location>
</feature>